<evidence type="ECO:0000313" key="2">
    <source>
        <dbReference type="EMBL" id="KAK4214177.1"/>
    </source>
</evidence>
<evidence type="ECO:0000313" key="3">
    <source>
        <dbReference type="Proteomes" id="UP001301769"/>
    </source>
</evidence>
<accession>A0AAN7B8P5</accession>
<dbReference type="InterPro" id="IPR053008">
    <property type="entry name" value="Phomopsin_biosynth_assoc"/>
</dbReference>
<keyword evidence="1" id="KW-1133">Transmembrane helix</keyword>
<proteinExistence type="predicted"/>
<sequence length="242" mass="27902">MSSNRDSICKPSFEASRFRVSDDDDDHSSNMTLLHEDRHKSDCCTTTTRSHRSRLSRRLTQLVASLIVLASLAALAYTAAGVHQLSAAATADYGDCGTSETVAEARSHGCLFDPMSWIWVRPECYDPDLVAEFMAQTNFSWHTEPKLRPETRVDMDIIYRGDFPKLFTQKDYHTVHCFYMMKKMHKAILEHRPIDSYLTEWHHTNHCGMVMLNDIMHQDIACTPEMVCPTWVRATWTSCRRY</sequence>
<keyword evidence="3" id="KW-1185">Reference proteome</keyword>
<protein>
    <submittedName>
        <fullName evidence="2">Uncharacterized protein</fullName>
    </submittedName>
</protein>
<dbReference type="AlphaFoldDB" id="A0AAN7B8P5"/>
<reference evidence="2" key="1">
    <citation type="journal article" date="2023" name="Mol. Phylogenet. Evol.">
        <title>Genome-scale phylogeny and comparative genomics of the fungal order Sordariales.</title>
        <authorList>
            <person name="Hensen N."/>
            <person name="Bonometti L."/>
            <person name="Westerberg I."/>
            <person name="Brannstrom I.O."/>
            <person name="Guillou S."/>
            <person name="Cros-Aarteil S."/>
            <person name="Calhoun S."/>
            <person name="Haridas S."/>
            <person name="Kuo A."/>
            <person name="Mondo S."/>
            <person name="Pangilinan J."/>
            <person name="Riley R."/>
            <person name="LaButti K."/>
            <person name="Andreopoulos B."/>
            <person name="Lipzen A."/>
            <person name="Chen C."/>
            <person name="Yan M."/>
            <person name="Daum C."/>
            <person name="Ng V."/>
            <person name="Clum A."/>
            <person name="Steindorff A."/>
            <person name="Ohm R.A."/>
            <person name="Martin F."/>
            <person name="Silar P."/>
            <person name="Natvig D.O."/>
            <person name="Lalanne C."/>
            <person name="Gautier V."/>
            <person name="Ament-Velasquez S.L."/>
            <person name="Kruys A."/>
            <person name="Hutchinson M.I."/>
            <person name="Powell A.J."/>
            <person name="Barry K."/>
            <person name="Miller A.N."/>
            <person name="Grigoriev I.V."/>
            <person name="Debuchy R."/>
            <person name="Gladieux P."/>
            <person name="Hiltunen Thoren M."/>
            <person name="Johannesson H."/>
        </authorList>
    </citation>
    <scope>NUCLEOTIDE SEQUENCE</scope>
    <source>
        <strain evidence="2">PSN293</strain>
    </source>
</reference>
<name>A0AAN7B8P5_9PEZI</name>
<feature type="transmembrane region" description="Helical" evidence="1">
    <location>
        <begin position="59"/>
        <end position="80"/>
    </location>
</feature>
<reference evidence="2" key="2">
    <citation type="submission" date="2023-05" db="EMBL/GenBank/DDBJ databases">
        <authorList>
            <consortium name="Lawrence Berkeley National Laboratory"/>
            <person name="Steindorff A."/>
            <person name="Hensen N."/>
            <person name="Bonometti L."/>
            <person name="Westerberg I."/>
            <person name="Brannstrom I.O."/>
            <person name="Guillou S."/>
            <person name="Cros-Aarteil S."/>
            <person name="Calhoun S."/>
            <person name="Haridas S."/>
            <person name="Kuo A."/>
            <person name="Mondo S."/>
            <person name="Pangilinan J."/>
            <person name="Riley R."/>
            <person name="Labutti K."/>
            <person name="Andreopoulos B."/>
            <person name="Lipzen A."/>
            <person name="Chen C."/>
            <person name="Yanf M."/>
            <person name="Daum C."/>
            <person name="Ng V."/>
            <person name="Clum A."/>
            <person name="Ohm R."/>
            <person name="Martin F."/>
            <person name="Silar P."/>
            <person name="Natvig D."/>
            <person name="Lalanne C."/>
            <person name="Gautier V."/>
            <person name="Ament-Velasquez S.L."/>
            <person name="Kruys A."/>
            <person name="Hutchinson M.I."/>
            <person name="Powell A.J."/>
            <person name="Barry K."/>
            <person name="Miller A.N."/>
            <person name="Grigoriev I.V."/>
            <person name="Debuchy R."/>
            <person name="Gladieux P."/>
            <person name="Thoren M.H."/>
            <person name="Johannesson H."/>
        </authorList>
    </citation>
    <scope>NUCLEOTIDE SEQUENCE</scope>
    <source>
        <strain evidence="2">PSN293</strain>
    </source>
</reference>
<dbReference type="EMBL" id="MU858097">
    <property type="protein sequence ID" value="KAK4214177.1"/>
    <property type="molecule type" value="Genomic_DNA"/>
</dbReference>
<comment type="caution">
    <text evidence="2">The sequence shown here is derived from an EMBL/GenBank/DDBJ whole genome shotgun (WGS) entry which is preliminary data.</text>
</comment>
<gene>
    <name evidence="2" type="ORF">QBC37DRAFT_314791</name>
</gene>
<keyword evidence="1" id="KW-0812">Transmembrane</keyword>
<evidence type="ECO:0000256" key="1">
    <source>
        <dbReference type="SAM" id="Phobius"/>
    </source>
</evidence>
<dbReference type="PANTHER" id="PTHR35896:SF3">
    <property type="entry name" value="MAJOR FACILITATOR SUPERFAMILY TRANSPORTER"/>
    <property type="match status" value="1"/>
</dbReference>
<keyword evidence="1" id="KW-0472">Membrane</keyword>
<dbReference type="Proteomes" id="UP001301769">
    <property type="component" value="Unassembled WGS sequence"/>
</dbReference>
<dbReference type="PANTHER" id="PTHR35896">
    <property type="entry name" value="IG-LIKE DOMAIN-CONTAINING PROTEIN"/>
    <property type="match status" value="1"/>
</dbReference>
<organism evidence="2 3">
    <name type="scientific">Rhypophila decipiens</name>
    <dbReference type="NCBI Taxonomy" id="261697"/>
    <lineage>
        <taxon>Eukaryota</taxon>
        <taxon>Fungi</taxon>
        <taxon>Dikarya</taxon>
        <taxon>Ascomycota</taxon>
        <taxon>Pezizomycotina</taxon>
        <taxon>Sordariomycetes</taxon>
        <taxon>Sordariomycetidae</taxon>
        <taxon>Sordariales</taxon>
        <taxon>Naviculisporaceae</taxon>
        <taxon>Rhypophila</taxon>
    </lineage>
</organism>